<accession>A0A285NEH8</accession>
<keyword evidence="1" id="KW-0472">Membrane</keyword>
<dbReference type="Proteomes" id="UP000219036">
    <property type="component" value="Unassembled WGS sequence"/>
</dbReference>
<evidence type="ECO:0000313" key="2">
    <source>
        <dbReference type="EMBL" id="SNZ07902.1"/>
    </source>
</evidence>
<dbReference type="AlphaFoldDB" id="A0A285NEH8"/>
<keyword evidence="1" id="KW-0812">Transmembrane</keyword>
<protein>
    <submittedName>
        <fullName evidence="2">Uncharacterized protein</fullName>
    </submittedName>
</protein>
<sequence length="39" mass="4360">MEATYGGIPPAEVILFILMLAMLLVLWGTVMYKMGTKEK</sequence>
<keyword evidence="1" id="KW-1133">Transmembrane helix</keyword>
<organism evidence="2 3">
    <name type="scientific">Persephonella hydrogeniphila</name>
    <dbReference type="NCBI Taxonomy" id="198703"/>
    <lineage>
        <taxon>Bacteria</taxon>
        <taxon>Pseudomonadati</taxon>
        <taxon>Aquificota</taxon>
        <taxon>Aquificia</taxon>
        <taxon>Aquificales</taxon>
        <taxon>Hydrogenothermaceae</taxon>
        <taxon>Persephonella</taxon>
    </lineage>
</organism>
<evidence type="ECO:0000256" key="1">
    <source>
        <dbReference type="SAM" id="Phobius"/>
    </source>
</evidence>
<evidence type="ECO:0000313" key="3">
    <source>
        <dbReference type="Proteomes" id="UP000219036"/>
    </source>
</evidence>
<feature type="transmembrane region" description="Helical" evidence="1">
    <location>
        <begin position="13"/>
        <end position="32"/>
    </location>
</feature>
<gene>
    <name evidence="2" type="ORF">SAMN06265182_1081</name>
</gene>
<reference evidence="3" key="1">
    <citation type="submission" date="2017-09" db="EMBL/GenBank/DDBJ databases">
        <authorList>
            <person name="Varghese N."/>
            <person name="Submissions S."/>
        </authorList>
    </citation>
    <scope>NUCLEOTIDE SEQUENCE [LARGE SCALE GENOMIC DNA]</scope>
    <source>
        <strain evidence="3">DSM 15103</strain>
    </source>
</reference>
<keyword evidence="3" id="KW-1185">Reference proteome</keyword>
<dbReference type="EMBL" id="OBEI01000003">
    <property type="protein sequence ID" value="SNZ07902.1"/>
    <property type="molecule type" value="Genomic_DNA"/>
</dbReference>
<name>A0A285NEH8_9AQUI</name>
<proteinExistence type="predicted"/>